<dbReference type="EMBL" id="FN543093">
    <property type="protein sequence ID" value="CBA31077.1"/>
    <property type="molecule type" value="Genomic_DNA"/>
</dbReference>
<reference evidence="2" key="2">
    <citation type="journal article" date="2011" name="J. Bacteriol.">
        <title>Complete genome sequence of Cronobacter turicensis LMG 23827, a food-borne pathogen causing deaths in neonates.</title>
        <authorList>
            <person name="Stephan R."/>
            <person name="Lehner A."/>
            <person name="Tischler P."/>
            <person name="Rattei T."/>
        </authorList>
    </citation>
    <scope>NUCLEOTIDE SEQUENCE [LARGE SCALE GENOMIC DNA]</scope>
    <source>
        <strain evidence="2">DSM 18703 / CCUG 55852 / LMG 23827 / z3032</strain>
    </source>
</reference>
<protein>
    <submittedName>
        <fullName evidence="1">Uncharacterized protein</fullName>
    </submittedName>
</protein>
<accession>C9Y507</accession>
<dbReference type="AlphaFoldDB" id="C9Y507"/>
<keyword evidence="2" id="KW-1185">Reference proteome</keyword>
<dbReference type="KEGG" id="ctu:CTU_22350"/>
<reference evidence="1 2" key="1">
    <citation type="journal article" date="2010" name="J. Bacteriol.">
        <title>Complete Genome Sequence of Cronobacter turicensis LMG 23827, a foodborne pathogen causing deaths in neonates.</title>
        <authorList>
            <person name="Stephan R."/>
            <person name="Lehner A."/>
            <person name="Tischler P."/>
            <person name="Rattei T."/>
        </authorList>
    </citation>
    <scope>NUCLEOTIDE SEQUENCE [LARGE SCALE GENOMIC DNA]</scope>
    <source>
        <strain evidence="2">DSM 18703 / CCUG 55852 / LMG 23827 / z3032</strain>
    </source>
</reference>
<dbReference type="PATRIC" id="fig|693216.3.peg.2118"/>
<name>C9Y507_CROTZ</name>
<dbReference type="HOGENOM" id="CLU_3316967_0_0_6"/>
<gene>
    <name evidence="1" type="ordered locus">Ctu_22350</name>
</gene>
<dbReference type="Proteomes" id="UP000002069">
    <property type="component" value="Chromosome"/>
</dbReference>
<sequence>MPPGGEQQRYILHAFYKTSLMNAITFPARKNLLRLIYRL</sequence>
<evidence type="ECO:0000313" key="1">
    <source>
        <dbReference type="EMBL" id="CBA31077.1"/>
    </source>
</evidence>
<proteinExistence type="predicted"/>
<organism evidence="1 2">
    <name type="scientific">Cronobacter turicensis (strain DSM 18703 / CCUG 55852 / LMG 23827 / z3032)</name>
    <dbReference type="NCBI Taxonomy" id="693216"/>
    <lineage>
        <taxon>Bacteria</taxon>
        <taxon>Pseudomonadati</taxon>
        <taxon>Pseudomonadota</taxon>
        <taxon>Gammaproteobacteria</taxon>
        <taxon>Enterobacterales</taxon>
        <taxon>Enterobacteriaceae</taxon>
        <taxon>Cronobacter</taxon>
    </lineage>
</organism>
<evidence type="ECO:0000313" key="2">
    <source>
        <dbReference type="Proteomes" id="UP000002069"/>
    </source>
</evidence>